<evidence type="ECO:0000259" key="5">
    <source>
        <dbReference type="SMART" id="SM00737"/>
    </source>
</evidence>
<feature type="domain" description="MD-2-related lipid-recognition" evidence="5">
    <location>
        <begin position="27"/>
        <end position="149"/>
    </location>
</feature>
<dbReference type="GO" id="GO:0032934">
    <property type="term" value="F:sterol binding"/>
    <property type="evidence" value="ECO:0007669"/>
    <property type="project" value="InterPro"/>
</dbReference>
<organism evidence="6 7">
    <name type="scientific">Fasciola gigantica</name>
    <name type="common">Giant liver fluke</name>
    <dbReference type="NCBI Taxonomy" id="46835"/>
    <lineage>
        <taxon>Eukaryota</taxon>
        <taxon>Metazoa</taxon>
        <taxon>Spiralia</taxon>
        <taxon>Lophotrochozoa</taxon>
        <taxon>Platyhelminthes</taxon>
        <taxon>Trematoda</taxon>
        <taxon>Digenea</taxon>
        <taxon>Plagiorchiida</taxon>
        <taxon>Echinostomata</taxon>
        <taxon>Echinostomatoidea</taxon>
        <taxon>Fasciolidae</taxon>
        <taxon>Fasciola</taxon>
    </lineage>
</organism>
<comment type="subcellular location">
    <subcellularLocation>
        <location evidence="1">Secreted</location>
    </subcellularLocation>
</comment>
<evidence type="ECO:0000256" key="3">
    <source>
        <dbReference type="ARBA" id="ARBA00022525"/>
    </source>
</evidence>
<evidence type="ECO:0000256" key="2">
    <source>
        <dbReference type="ARBA" id="ARBA00006370"/>
    </source>
</evidence>
<dbReference type="Pfam" id="PF02221">
    <property type="entry name" value="E1_DerP2_DerF2"/>
    <property type="match status" value="1"/>
</dbReference>
<dbReference type="Proteomes" id="UP000316759">
    <property type="component" value="Unassembled WGS sequence"/>
</dbReference>
<dbReference type="InterPro" id="IPR003172">
    <property type="entry name" value="ML_dom"/>
</dbReference>
<feature type="signal peptide" evidence="4">
    <location>
        <begin position="1"/>
        <end position="19"/>
    </location>
</feature>
<dbReference type="FunFam" id="2.60.40.770:FF:000001">
    <property type="entry name" value="NPC intracellular cholesterol transporter 2"/>
    <property type="match status" value="1"/>
</dbReference>
<comment type="similarity">
    <text evidence="2">Belongs to the NPC2 family.</text>
</comment>
<dbReference type="GO" id="GO:0005576">
    <property type="term" value="C:extracellular region"/>
    <property type="evidence" value="ECO:0007669"/>
    <property type="project" value="UniProtKB-SubCell"/>
</dbReference>
<keyword evidence="7" id="KW-1185">Reference proteome</keyword>
<dbReference type="AlphaFoldDB" id="A0A504YZR3"/>
<dbReference type="SMART" id="SM00737">
    <property type="entry name" value="ML"/>
    <property type="match status" value="1"/>
</dbReference>
<dbReference type="EMBL" id="SUNJ01000730">
    <property type="protein sequence ID" value="TPP67402.1"/>
    <property type="molecule type" value="Genomic_DNA"/>
</dbReference>
<accession>A0A504YZR3</accession>
<evidence type="ECO:0000313" key="6">
    <source>
        <dbReference type="EMBL" id="TPP67402.1"/>
    </source>
</evidence>
<dbReference type="SUPFAM" id="SSF81296">
    <property type="entry name" value="E set domains"/>
    <property type="match status" value="1"/>
</dbReference>
<comment type="caution">
    <text evidence="6">The sequence shown here is derived from an EMBL/GenBank/DDBJ whole genome shotgun (WGS) entry which is preliminary data.</text>
</comment>
<keyword evidence="4" id="KW-0732">Signal</keyword>
<evidence type="ECO:0000313" key="7">
    <source>
        <dbReference type="Proteomes" id="UP000316759"/>
    </source>
</evidence>
<dbReference type="PANTHER" id="PTHR11306">
    <property type="entry name" value="NIEMANN PICK TYPE C2 PROTEIN NPC2-RELATED"/>
    <property type="match status" value="1"/>
</dbReference>
<dbReference type="InterPro" id="IPR014756">
    <property type="entry name" value="Ig_E-set"/>
</dbReference>
<dbReference type="InterPro" id="IPR039670">
    <property type="entry name" value="NPC2-like"/>
</dbReference>
<reference evidence="6 7" key="1">
    <citation type="submission" date="2019-04" db="EMBL/GenBank/DDBJ databases">
        <title>Annotation for the trematode Fasciola gigantica.</title>
        <authorList>
            <person name="Choi Y.-J."/>
        </authorList>
    </citation>
    <scope>NUCLEOTIDE SEQUENCE [LARGE SCALE GENOMIC DNA]</scope>
    <source>
        <strain evidence="6">Uganda_cow_1</strain>
    </source>
</reference>
<evidence type="ECO:0000256" key="4">
    <source>
        <dbReference type="SAM" id="SignalP"/>
    </source>
</evidence>
<proteinExistence type="inferred from homology"/>
<evidence type="ECO:0000256" key="1">
    <source>
        <dbReference type="ARBA" id="ARBA00004613"/>
    </source>
</evidence>
<dbReference type="GO" id="GO:0015918">
    <property type="term" value="P:sterol transport"/>
    <property type="evidence" value="ECO:0007669"/>
    <property type="project" value="InterPro"/>
</dbReference>
<dbReference type="OrthoDB" id="6489092at2759"/>
<sequence>MMKIQLIIFLASLICNVTSFRLQATAYKDCGSQLAELMNVTVTPCDTTPCSLYRGENAQLEITFRTKEVVKSGKAVVHAIVARVPAPFPLDDYDLCKFTEPKCEIPADTVALYTYSLPVLKEYPTWRATMKWELQTGDDREIVCVLIPVQVVDRLSLRSLSH</sequence>
<feature type="chain" id="PRO_5021215584" evidence="4">
    <location>
        <begin position="20"/>
        <end position="162"/>
    </location>
</feature>
<protein>
    <submittedName>
        <fullName evidence="6">Epididymal secretory protein E1</fullName>
    </submittedName>
</protein>
<gene>
    <name evidence="6" type="ORF">FGIG_01929</name>
</gene>
<dbReference type="PANTHER" id="PTHR11306:SF68">
    <property type="entry name" value="NPC INTRACELLULAR CHOLESTEROL TRANSPORTER 2"/>
    <property type="match status" value="1"/>
</dbReference>
<dbReference type="Gene3D" id="2.60.40.770">
    <property type="match status" value="1"/>
</dbReference>
<dbReference type="STRING" id="46835.A0A504YZR3"/>
<name>A0A504YZR3_FASGI</name>
<keyword evidence="3" id="KW-0964">Secreted</keyword>